<sequence>MAHNLPGWIQDEDHKPEFEKETEEILEQLYKGWLRYWNKESMHDPGANASRRFYNFEEMLSFDMFGTTSRGEFIKHFESVFPYYVDGHMEYKDLEIIVMSPTHAYSTCYQHTWGSAGGDPFNITFRRTGIAKKKDGIWQWIHEHLSFPVNMATLKADITGNTKALDSFKFQE</sequence>
<comment type="caution">
    <text evidence="2">The sequence shown here is derived from an EMBL/GenBank/DDBJ whole genome shotgun (WGS) entry which is preliminary data.</text>
</comment>
<gene>
    <name evidence="2" type="ORF">LCER1_G003239</name>
</gene>
<protein>
    <recommendedName>
        <fullName evidence="1">SnoaL-like domain-containing protein</fullName>
    </recommendedName>
</protein>
<evidence type="ECO:0000259" key="1">
    <source>
        <dbReference type="Pfam" id="PF13474"/>
    </source>
</evidence>
<dbReference type="InterPro" id="IPR032710">
    <property type="entry name" value="NTF2-like_dom_sf"/>
</dbReference>
<organism evidence="2 3">
    <name type="scientific">Lachnellula cervina</name>
    <dbReference type="NCBI Taxonomy" id="1316786"/>
    <lineage>
        <taxon>Eukaryota</taxon>
        <taxon>Fungi</taxon>
        <taxon>Dikarya</taxon>
        <taxon>Ascomycota</taxon>
        <taxon>Pezizomycotina</taxon>
        <taxon>Leotiomycetes</taxon>
        <taxon>Helotiales</taxon>
        <taxon>Lachnaceae</taxon>
        <taxon>Lachnellula</taxon>
    </lineage>
</organism>
<dbReference type="Pfam" id="PF13474">
    <property type="entry name" value="SnoaL_3"/>
    <property type="match status" value="1"/>
</dbReference>
<feature type="domain" description="SnoaL-like" evidence="1">
    <location>
        <begin position="68"/>
        <end position="149"/>
    </location>
</feature>
<name>A0A7D8YM69_9HELO</name>
<dbReference type="Proteomes" id="UP000481288">
    <property type="component" value="Unassembled WGS sequence"/>
</dbReference>
<dbReference type="Gene3D" id="3.10.450.50">
    <property type="match status" value="1"/>
</dbReference>
<proteinExistence type="predicted"/>
<dbReference type="InterPro" id="IPR037401">
    <property type="entry name" value="SnoaL-like"/>
</dbReference>
<accession>A0A7D8YM69</accession>
<keyword evidence="3" id="KW-1185">Reference proteome</keyword>
<evidence type="ECO:0000313" key="3">
    <source>
        <dbReference type="Proteomes" id="UP000481288"/>
    </source>
</evidence>
<dbReference type="OrthoDB" id="4128781at2759"/>
<reference evidence="2 3" key="1">
    <citation type="submission" date="2018-05" db="EMBL/GenBank/DDBJ databases">
        <title>Whole genome sequencing for identification of molecular markers to develop diagnostic detection tools for the regulated plant pathogen Lachnellula willkommii.</title>
        <authorList>
            <person name="Giroux E."/>
            <person name="Bilodeau G."/>
        </authorList>
    </citation>
    <scope>NUCLEOTIDE SEQUENCE [LARGE SCALE GENOMIC DNA]</scope>
    <source>
        <strain evidence="2 3">CBS 625.97</strain>
    </source>
</reference>
<dbReference type="EMBL" id="QGMG01000393">
    <property type="protein sequence ID" value="TVY53953.1"/>
    <property type="molecule type" value="Genomic_DNA"/>
</dbReference>
<dbReference type="SUPFAM" id="SSF54427">
    <property type="entry name" value="NTF2-like"/>
    <property type="match status" value="1"/>
</dbReference>
<evidence type="ECO:0000313" key="2">
    <source>
        <dbReference type="EMBL" id="TVY53953.1"/>
    </source>
</evidence>
<dbReference type="AlphaFoldDB" id="A0A7D8YM69"/>